<organism evidence="1 2">
    <name type="scientific">Corchorus olitorius</name>
    <dbReference type="NCBI Taxonomy" id="93759"/>
    <lineage>
        <taxon>Eukaryota</taxon>
        <taxon>Viridiplantae</taxon>
        <taxon>Streptophyta</taxon>
        <taxon>Embryophyta</taxon>
        <taxon>Tracheophyta</taxon>
        <taxon>Spermatophyta</taxon>
        <taxon>Magnoliopsida</taxon>
        <taxon>eudicotyledons</taxon>
        <taxon>Gunneridae</taxon>
        <taxon>Pentapetalae</taxon>
        <taxon>rosids</taxon>
        <taxon>malvids</taxon>
        <taxon>Malvales</taxon>
        <taxon>Malvaceae</taxon>
        <taxon>Grewioideae</taxon>
        <taxon>Apeibeae</taxon>
        <taxon>Corchorus</taxon>
    </lineage>
</organism>
<accession>A0A1R3JUG0</accession>
<evidence type="ECO:0000313" key="1">
    <source>
        <dbReference type="EMBL" id="OMO98420.1"/>
    </source>
</evidence>
<dbReference type="InterPro" id="IPR011990">
    <property type="entry name" value="TPR-like_helical_dom_sf"/>
</dbReference>
<dbReference type="OrthoDB" id="2016320at2759"/>
<comment type="caution">
    <text evidence="1">The sequence shown here is derived from an EMBL/GenBank/DDBJ whole genome shotgun (WGS) entry which is preliminary data.</text>
</comment>
<name>A0A1R3JUG0_9ROSI</name>
<protein>
    <submittedName>
        <fullName evidence="1">Uncharacterized protein</fullName>
    </submittedName>
</protein>
<gene>
    <name evidence="1" type="ORF">COLO4_13921</name>
</gene>
<dbReference type="PANTHER" id="PTHR47604:SF1">
    <property type="entry name" value="ADENYLYL CYCLASE"/>
    <property type="match status" value="1"/>
</dbReference>
<evidence type="ECO:0000313" key="2">
    <source>
        <dbReference type="Proteomes" id="UP000187203"/>
    </source>
</evidence>
<dbReference type="EMBL" id="AWUE01015337">
    <property type="protein sequence ID" value="OMO98420.1"/>
    <property type="molecule type" value="Genomic_DNA"/>
</dbReference>
<dbReference type="Proteomes" id="UP000187203">
    <property type="component" value="Unassembled WGS sequence"/>
</dbReference>
<keyword evidence="2" id="KW-1185">Reference proteome</keyword>
<reference evidence="2" key="1">
    <citation type="submission" date="2013-09" db="EMBL/GenBank/DDBJ databases">
        <title>Corchorus olitorius genome sequencing.</title>
        <authorList>
            <person name="Alam M."/>
            <person name="Haque M.S."/>
            <person name="Islam M.S."/>
            <person name="Emdad E.M."/>
            <person name="Islam M.M."/>
            <person name="Ahmed B."/>
            <person name="Halim A."/>
            <person name="Hossen Q.M.M."/>
            <person name="Hossain M.Z."/>
            <person name="Ahmed R."/>
            <person name="Khan M.M."/>
            <person name="Islam R."/>
            <person name="Rashid M.M."/>
            <person name="Khan S.A."/>
            <person name="Rahman M.S."/>
            <person name="Alam M."/>
            <person name="Yahiya A.S."/>
            <person name="Khan M.S."/>
            <person name="Azam M.S."/>
            <person name="Haque T."/>
            <person name="Lashkar M.Z.H."/>
            <person name="Akhand A.I."/>
            <person name="Morshed G."/>
            <person name="Roy S."/>
            <person name="Uddin K.S."/>
            <person name="Rabeya T."/>
            <person name="Hossain A.S."/>
            <person name="Chowdhury A."/>
            <person name="Snigdha A.R."/>
            <person name="Mortoza M.S."/>
            <person name="Matin S.A."/>
            <person name="Hoque S.M.E."/>
            <person name="Islam M.K."/>
            <person name="Roy D.K."/>
            <person name="Haider R."/>
            <person name="Moosa M.M."/>
            <person name="Elias S.M."/>
            <person name="Hasan A.M."/>
            <person name="Jahan S."/>
            <person name="Shafiuddin M."/>
            <person name="Mahmood N."/>
            <person name="Shommy N.S."/>
        </authorList>
    </citation>
    <scope>NUCLEOTIDE SEQUENCE [LARGE SCALE GENOMIC DNA]</scope>
    <source>
        <strain evidence="2">cv. O-4</strain>
    </source>
</reference>
<dbReference type="PANTHER" id="PTHR47604">
    <property type="entry name" value="ADENYLYL CYCLASE"/>
    <property type="match status" value="1"/>
</dbReference>
<sequence>MQFLSNSRKFARVLGSSPSILLNSNHRFLSSLTPISSASVSSLPCQFHTEVSSGMCRGSCLSMPQHPVYTMMSRACFSTEAETSDSNPTEAVKELYDNMLESVNVKRTMPPNASLWSMIGNCKNVEDIKLLFDALKILRRFSYAKVHNDTKILVDVMHLVKRNNLPLQPGTADIVFSICYNTNNWELISKYSKRFIKAGVKLRPTTFETWMKFAAQRGDTEALWNIEKLRSETLKFHTLTTGISCAKGLLLESKPEDAATLIQVLNETLPETKKAGIKDEIENLVNEWPSEVIKHKKEEDRKFRLQDLT</sequence>
<dbReference type="STRING" id="93759.A0A1R3JUG0"/>
<dbReference type="AlphaFoldDB" id="A0A1R3JUG0"/>
<dbReference type="Gene3D" id="1.25.40.10">
    <property type="entry name" value="Tetratricopeptide repeat domain"/>
    <property type="match status" value="1"/>
</dbReference>
<proteinExistence type="predicted"/>